<proteinExistence type="predicted"/>
<accession>A0A7J8QMR0</accession>
<dbReference type="Proteomes" id="UP000593578">
    <property type="component" value="Unassembled WGS sequence"/>
</dbReference>
<evidence type="ECO:0000313" key="1">
    <source>
        <dbReference type="EMBL" id="MBA0602486.1"/>
    </source>
</evidence>
<gene>
    <name evidence="1" type="ORF">Gorai_002666</name>
</gene>
<comment type="caution">
    <text evidence="1">The sequence shown here is derived from an EMBL/GenBank/DDBJ whole genome shotgun (WGS) entry which is preliminary data.</text>
</comment>
<reference evidence="1 2" key="1">
    <citation type="journal article" date="2019" name="Genome Biol. Evol.">
        <title>Insights into the evolution of the New World diploid cottons (Gossypium, subgenus Houzingenia) based on genome sequencing.</title>
        <authorList>
            <person name="Grover C.E."/>
            <person name="Arick M.A. 2nd"/>
            <person name="Thrash A."/>
            <person name="Conover J.L."/>
            <person name="Sanders W.S."/>
            <person name="Peterson D.G."/>
            <person name="Frelichowski J.E."/>
            <person name="Scheffler J.A."/>
            <person name="Scheffler B.E."/>
            <person name="Wendel J.F."/>
        </authorList>
    </citation>
    <scope>NUCLEOTIDE SEQUENCE [LARGE SCALE GENOMIC DNA]</scope>
    <source>
        <strain evidence="1">8</strain>
        <tissue evidence="1">Leaf</tissue>
    </source>
</reference>
<dbReference type="AlphaFoldDB" id="A0A7J8QMR0"/>
<evidence type="ECO:0000313" key="2">
    <source>
        <dbReference type="Proteomes" id="UP000593578"/>
    </source>
</evidence>
<name>A0A7J8QMR0_GOSRA</name>
<sequence>METVVVLKLLGRSPLETFKDIPSHGYRK</sequence>
<organism evidence="1 2">
    <name type="scientific">Gossypium raimondii</name>
    <name type="common">Peruvian cotton</name>
    <name type="synonym">Gossypium klotzschianum subsp. raimondii</name>
    <dbReference type="NCBI Taxonomy" id="29730"/>
    <lineage>
        <taxon>Eukaryota</taxon>
        <taxon>Viridiplantae</taxon>
        <taxon>Streptophyta</taxon>
        <taxon>Embryophyta</taxon>
        <taxon>Tracheophyta</taxon>
        <taxon>Spermatophyta</taxon>
        <taxon>Magnoliopsida</taxon>
        <taxon>eudicotyledons</taxon>
        <taxon>Gunneridae</taxon>
        <taxon>Pentapetalae</taxon>
        <taxon>rosids</taxon>
        <taxon>malvids</taxon>
        <taxon>Malvales</taxon>
        <taxon>Malvaceae</taxon>
        <taxon>Malvoideae</taxon>
        <taxon>Gossypium</taxon>
    </lineage>
</organism>
<protein>
    <submittedName>
        <fullName evidence="1">Uncharacterized protein</fullName>
    </submittedName>
</protein>
<dbReference type="EMBL" id="JABEZZ010000013">
    <property type="protein sequence ID" value="MBA0602486.1"/>
    <property type="molecule type" value="Genomic_DNA"/>
</dbReference>